<comment type="caution">
    <text evidence="5">The sequence shown here is derived from an EMBL/GenBank/DDBJ whole genome shotgun (WGS) entry which is preliminary data.</text>
</comment>
<dbReference type="OrthoDB" id="7932924at2"/>
<evidence type="ECO:0000313" key="6">
    <source>
        <dbReference type="Proteomes" id="UP000241229"/>
    </source>
</evidence>
<dbReference type="AlphaFoldDB" id="A0A2P7SLH8"/>
<dbReference type="Proteomes" id="UP000241229">
    <property type="component" value="Unassembled WGS sequence"/>
</dbReference>
<keyword evidence="1 4" id="KW-0678">Repressor</keyword>
<keyword evidence="5" id="KW-0969">Cilium</keyword>
<dbReference type="NCBIfam" id="NF001995">
    <property type="entry name" value="PRK00794.1-1"/>
    <property type="match status" value="1"/>
</dbReference>
<gene>
    <name evidence="4" type="primary">flbT</name>
    <name evidence="5" type="ORF">C7I84_06865</name>
</gene>
<dbReference type="GO" id="GO:1902209">
    <property type="term" value="P:negative regulation of bacterial-type flagellum assembly"/>
    <property type="evidence" value="ECO:0007669"/>
    <property type="project" value="UniProtKB-UniRule"/>
</dbReference>
<evidence type="ECO:0000256" key="4">
    <source>
        <dbReference type="HAMAP-Rule" id="MF_00783"/>
    </source>
</evidence>
<dbReference type="Pfam" id="PF07378">
    <property type="entry name" value="FlbT"/>
    <property type="match status" value="1"/>
</dbReference>
<dbReference type="GO" id="GO:0048027">
    <property type="term" value="F:mRNA 5'-UTR binding"/>
    <property type="evidence" value="ECO:0007669"/>
    <property type="project" value="UniProtKB-UniRule"/>
</dbReference>
<evidence type="ECO:0000256" key="3">
    <source>
        <dbReference type="ARBA" id="ARBA00022884"/>
    </source>
</evidence>
<proteinExistence type="inferred from homology"/>
<keyword evidence="5" id="KW-0282">Flagellum</keyword>
<keyword evidence="5" id="KW-0966">Cell projection</keyword>
<dbReference type="GO" id="GO:0006402">
    <property type="term" value="P:mRNA catabolic process"/>
    <property type="evidence" value="ECO:0007669"/>
    <property type="project" value="InterPro"/>
</dbReference>
<evidence type="ECO:0000256" key="1">
    <source>
        <dbReference type="ARBA" id="ARBA00022491"/>
    </source>
</evidence>
<dbReference type="HAMAP" id="MF_00783">
    <property type="entry name" value="FlbT"/>
    <property type="match status" value="1"/>
</dbReference>
<organism evidence="5 6">
    <name type="scientific">Kumtagia ephedrae</name>
    <dbReference type="NCBI Taxonomy" id="2116701"/>
    <lineage>
        <taxon>Bacteria</taxon>
        <taxon>Pseudomonadati</taxon>
        <taxon>Pseudomonadota</taxon>
        <taxon>Alphaproteobacteria</taxon>
        <taxon>Hyphomicrobiales</taxon>
        <taxon>Phyllobacteriaceae</taxon>
        <taxon>Kumtagia</taxon>
    </lineage>
</organism>
<evidence type="ECO:0000256" key="2">
    <source>
        <dbReference type="ARBA" id="ARBA00022795"/>
    </source>
</evidence>
<accession>A0A2P7SLH8</accession>
<dbReference type="InterPro" id="IPR009967">
    <property type="entry name" value="Flagellum_FlbT"/>
</dbReference>
<dbReference type="GO" id="GO:0044781">
    <property type="term" value="P:bacterial-type flagellum organization"/>
    <property type="evidence" value="ECO:0007669"/>
    <property type="project" value="UniProtKB-KW"/>
</dbReference>
<protein>
    <recommendedName>
        <fullName evidence="4">Probable flagellum biosynthesis repressor protein FlbT</fullName>
    </recommendedName>
</protein>
<evidence type="ECO:0000313" key="5">
    <source>
        <dbReference type="EMBL" id="PSJ63352.1"/>
    </source>
</evidence>
<comment type="similarity">
    <text evidence="4">Belongs to the FlbT family.</text>
</comment>
<keyword evidence="2 4" id="KW-1005">Bacterial flagellum biogenesis</keyword>
<keyword evidence="6" id="KW-1185">Reference proteome</keyword>
<dbReference type="RefSeq" id="WP_106771415.1">
    <property type="nucleotide sequence ID" value="NZ_PXYK01000005.1"/>
</dbReference>
<sequence length="145" mass="15850">MKPTLKLSLKANEKIYLNGAVIRADRKVTIELLNDVQFLLESHVLQVSEASTPLRQLYFMVQVMLMDPSGAQQARDMFRKSLPLLIASFDDARISSALKQVDALVSEGSVFEALKTIRSLYGLEAAAMGNTNDVGQPLRLVAAGG</sequence>
<dbReference type="PIRSF" id="PIRSF009533">
    <property type="entry name" value="FlbT"/>
    <property type="match status" value="1"/>
</dbReference>
<reference evidence="5 6" key="1">
    <citation type="submission" date="2018-03" db="EMBL/GenBank/DDBJ databases">
        <title>The draft genome of Mesorhizobium sp. 6GN-30.</title>
        <authorList>
            <person name="Liu L."/>
            <person name="Li L."/>
            <person name="Wang T."/>
            <person name="Zhang X."/>
            <person name="Liang L."/>
        </authorList>
    </citation>
    <scope>NUCLEOTIDE SEQUENCE [LARGE SCALE GENOMIC DNA]</scope>
    <source>
        <strain evidence="5 6">6GN30</strain>
    </source>
</reference>
<comment type="function">
    <text evidence="4">Has a post-transcriptional repressor function in flagellum biogenesis. Associates with the 5'-UTR of fljK mRNA and promotes its degradation.</text>
</comment>
<dbReference type="EMBL" id="PXYK01000005">
    <property type="protein sequence ID" value="PSJ63352.1"/>
    <property type="molecule type" value="Genomic_DNA"/>
</dbReference>
<name>A0A2P7SLH8_9HYPH</name>
<keyword evidence="3 4" id="KW-0694">RNA-binding</keyword>